<dbReference type="Pfam" id="PF11185">
    <property type="entry name" value="DUF2971"/>
    <property type="match status" value="1"/>
</dbReference>
<organism evidence="1 2">
    <name type="scientific">Schleiferilactobacillus perolens DSM 12744</name>
    <dbReference type="NCBI Taxonomy" id="1423792"/>
    <lineage>
        <taxon>Bacteria</taxon>
        <taxon>Bacillati</taxon>
        <taxon>Bacillota</taxon>
        <taxon>Bacilli</taxon>
        <taxon>Lactobacillales</taxon>
        <taxon>Lactobacillaceae</taxon>
        <taxon>Schleiferilactobacillus</taxon>
    </lineage>
</organism>
<dbReference type="InterPro" id="IPR021352">
    <property type="entry name" value="DUF2971"/>
</dbReference>
<gene>
    <name evidence="1" type="ORF">FD09_GL002801</name>
</gene>
<dbReference type="EMBL" id="AZEC01000006">
    <property type="protein sequence ID" value="KRL12814.1"/>
    <property type="molecule type" value="Genomic_DNA"/>
</dbReference>
<evidence type="ECO:0008006" key="3">
    <source>
        <dbReference type="Google" id="ProtNLM"/>
    </source>
</evidence>
<keyword evidence="2" id="KW-1185">Reference proteome</keyword>
<reference evidence="1 2" key="1">
    <citation type="journal article" date="2015" name="Genome Announc.">
        <title>Expanding the biotechnology potential of lactobacilli through comparative genomics of 213 strains and associated genera.</title>
        <authorList>
            <person name="Sun Z."/>
            <person name="Harris H.M."/>
            <person name="McCann A."/>
            <person name="Guo C."/>
            <person name="Argimon S."/>
            <person name="Zhang W."/>
            <person name="Yang X."/>
            <person name="Jeffery I.B."/>
            <person name="Cooney J.C."/>
            <person name="Kagawa T.F."/>
            <person name="Liu W."/>
            <person name="Song Y."/>
            <person name="Salvetti E."/>
            <person name="Wrobel A."/>
            <person name="Rasinkangas P."/>
            <person name="Parkhill J."/>
            <person name="Rea M.C."/>
            <person name="O'Sullivan O."/>
            <person name="Ritari J."/>
            <person name="Douillard F.P."/>
            <person name="Paul Ross R."/>
            <person name="Yang R."/>
            <person name="Briner A.E."/>
            <person name="Felis G.E."/>
            <person name="de Vos W.M."/>
            <person name="Barrangou R."/>
            <person name="Klaenhammer T.R."/>
            <person name="Caufield P.W."/>
            <person name="Cui Y."/>
            <person name="Zhang H."/>
            <person name="O'Toole P.W."/>
        </authorList>
    </citation>
    <scope>NUCLEOTIDE SEQUENCE [LARGE SCALE GENOMIC DNA]</scope>
    <source>
        <strain evidence="1 2">DSM 12744</strain>
    </source>
</reference>
<dbReference type="STRING" id="1423792.FD09_GL002801"/>
<sequence>MGNWMARIEAAEHYTTVEAFRAIIRTRILRLTRTEFLNDPNDTKVWSRFMTNFVDNNQQRIAQTVNQIAGDDGPQLLQLYWHAPIQGFMAFMQQRIKLYVMALSTDEDAIPMWNYYGYGGMEMSLDLNGFMKDLQAQLRPGSHEYIGAARVIYVDSRANIAKARIAKDFQDFLLADTNTLDLFTSDREALIAQKQPVDVFERTDLGQYIDDFIESYIWSLRYLAKTRRVISSTTPPAEIYAQLFENDTSARGEYAWKKDLLLLFVMLTAAMKSNSYAYEKEYRVFYFDASLSETPQKQENFDIQELSGQKYLRPYVELAVPNLSDYLTRVTLSPLTQNLPVDTPVYLDVIQSLLHQYGFQHVTVAGSQQQIRW</sequence>
<comment type="caution">
    <text evidence="1">The sequence shown here is derived from an EMBL/GenBank/DDBJ whole genome shotgun (WGS) entry which is preliminary data.</text>
</comment>
<dbReference type="AlphaFoldDB" id="A0A0R1MX57"/>
<dbReference type="Proteomes" id="UP000051330">
    <property type="component" value="Unassembled WGS sequence"/>
</dbReference>
<protein>
    <recommendedName>
        <fullName evidence="3">DUF2971 domain-containing protein</fullName>
    </recommendedName>
</protein>
<evidence type="ECO:0000313" key="2">
    <source>
        <dbReference type="Proteomes" id="UP000051330"/>
    </source>
</evidence>
<evidence type="ECO:0000313" key="1">
    <source>
        <dbReference type="EMBL" id="KRL12814.1"/>
    </source>
</evidence>
<name>A0A0R1MX57_9LACO</name>
<proteinExistence type="predicted"/>
<dbReference type="PATRIC" id="fig|1423792.3.peg.2861"/>
<accession>A0A0R1MX57</accession>